<organism evidence="3 4">
    <name type="scientific">Nocardioides flavescens</name>
    <dbReference type="NCBI Taxonomy" id="2691959"/>
    <lineage>
        <taxon>Bacteria</taxon>
        <taxon>Bacillati</taxon>
        <taxon>Actinomycetota</taxon>
        <taxon>Actinomycetes</taxon>
        <taxon>Propionibacteriales</taxon>
        <taxon>Nocardioidaceae</taxon>
        <taxon>Nocardioides</taxon>
    </lineage>
</organism>
<gene>
    <name evidence="3" type="ORF">GRQ65_10790</name>
</gene>
<dbReference type="AlphaFoldDB" id="A0A6L7F006"/>
<feature type="transmembrane region" description="Helical" evidence="2">
    <location>
        <begin position="390"/>
        <end position="409"/>
    </location>
</feature>
<evidence type="ECO:0000256" key="2">
    <source>
        <dbReference type="SAM" id="Phobius"/>
    </source>
</evidence>
<keyword evidence="2" id="KW-0472">Membrane</keyword>
<evidence type="ECO:0000313" key="3">
    <source>
        <dbReference type="EMBL" id="MXG90039.1"/>
    </source>
</evidence>
<sequence length="420" mass="44984">MSHLHEQLDDLVEAPSRQVRVDPAAAWAGGVRRRRRRTALAGAGATLAVVLVVLVATSGWLTPDRIQPAGRDGRPGVTGYPDRVEAPWWVRDLPARPGPLAGLVELESGEWRGVSASGRQWRLPDQQDRTPALSPDGTHLAGFGAGDPEDARFEVRDLVRGEVVGMDQVGIGASSARADGPSTSLYVSPQQPVVWSPDGTRVAARGGPTGAGRDGAVLMGFGGTATVTPRPGRATYFVGWVGDDRLAWLGTSKDPVYVEIDLDGEVLRRVELPSLPDEMSQWSGSLSPDERFLAIAWPRSTSALVYDLTTGQQSGYTPLSPTSTTSEVGCPTTWVDDEPIVPTYADVLAGRVRTDPRLGEITCSIWATDAIAAGPQRSLTDRLPWRWREIGAGVLAGLLLLAGSVTWRIRRGVRRRAATG</sequence>
<evidence type="ECO:0000256" key="1">
    <source>
        <dbReference type="SAM" id="MobiDB-lite"/>
    </source>
</evidence>
<protein>
    <submittedName>
        <fullName evidence="3">Uncharacterized protein</fullName>
    </submittedName>
</protein>
<name>A0A6L7F006_9ACTN</name>
<evidence type="ECO:0000313" key="4">
    <source>
        <dbReference type="Proteomes" id="UP000473325"/>
    </source>
</evidence>
<dbReference type="InterPro" id="IPR011044">
    <property type="entry name" value="Quino_amine_DH_bsu"/>
</dbReference>
<dbReference type="SUPFAM" id="SSF50969">
    <property type="entry name" value="YVTN repeat-like/Quinoprotein amine dehydrogenase"/>
    <property type="match status" value="1"/>
</dbReference>
<keyword evidence="4" id="KW-1185">Reference proteome</keyword>
<dbReference type="Gene3D" id="2.120.10.30">
    <property type="entry name" value="TolB, C-terminal domain"/>
    <property type="match status" value="1"/>
</dbReference>
<dbReference type="InterPro" id="IPR011042">
    <property type="entry name" value="6-blade_b-propeller_TolB-like"/>
</dbReference>
<dbReference type="RefSeq" id="WP_160877990.1">
    <property type="nucleotide sequence ID" value="NZ_WUEK01000006.1"/>
</dbReference>
<feature type="transmembrane region" description="Helical" evidence="2">
    <location>
        <begin position="39"/>
        <end position="61"/>
    </location>
</feature>
<accession>A0A6L7F006</accession>
<reference evidence="3 4" key="1">
    <citation type="submission" date="2019-12" db="EMBL/GenBank/DDBJ databases">
        <authorList>
            <person name="Kun Z."/>
        </authorList>
    </citation>
    <scope>NUCLEOTIDE SEQUENCE [LARGE SCALE GENOMIC DNA]</scope>
    <source>
        <strain evidence="3 4">YIM 123512</strain>
    </source>
</reference>
<keyword evidence="2" id="KW-0812">Transmembrane</keyword>
<feature type="region of interest" description="Disordered" evidence="1">
    <location>
        <begin position="121"/>
        <end position="147"/>
    </location>
</feature>
<dbReference type="Proteomes" id="UP000473325">
    <property type="component" value="Unassembled WGS sequence"/>
</dbReference>
<keyword evidence="2" id="KW-1133">Transmembrane helix</keyword>
<dbReference type="EMBL" id="WUEK01000006">
    <property type="protein sequence ID" value="MXG90039.1"/>
    <property type="molecule type" value="Genomic_DNA"/>
</dbReference>
<comment type="caution">
    <text evidence="3">The sequence shown here is derived from an EMBL/GenBank/DDBJ whole genome shotgun (WGS) entry which is preliminary data.</text>
</comment>
<proteinExistence type="predicted"/>